<feature type="domain" description="HTH marR-type" evidence="4">
    <location>
        <begin position="5"/>
        <end position="146"/>
    </location>
</feature>
<evidence type="ECO:0000259" key="4">
    <source>
        <dbReference type="PROSITE" id="PS50995"/>
    </source>
</evidence>
<dbReference type="InterPro" id="IPR000835">
    <property type="entry name" value="HTH_MarR-typ"/>
</dbReference>
<keyword evidence="3" id="KW-0804">Transcription</keyword>
<accession>A0A1T4VYX1</accession>
<dbReference type="GO" id="GO:0003700">
    <property type="term" value="F:DNA-binding transcription factor activity"/>
    <property type="evidence" value="ECO:0007669"/>
    <property type="project" value="InterPro"/>
</dbReference>
<evidence type="ECO:0000256" key="2">
    <source>
        <dbReference type="ARBA" id="ARBA00023125"/>
    </source>
</evidence>
<dbReference type="PANTHER" id="PTHR42756:SF1">
    <property type="entry name" value="TRANSCRIPTIONAL REPRESSOR OF EMRAB OPERON"/>
    <property type="match status" value="1"/>
</dbReference>
<gene>
    <name evidence="5" type="ORF">SAMN02745702_01284</name>
</gene>
<evidence type="ECO:0000256" key="1">
    <source>
        <dbReference type="ARBA" id="ARBA00023015"/>
    </source>
</evidence>
<dbReference type="GO" id="GO:0003677">
    <property type="term" value="F:DNA binding"/>
    <property type="evidence" value="ECO:0007669"/>
    <property type="project" value="UniProtKB-KW"/>
</dbReference>
<reference evidence="5 6" key="1">
    <citation type="submission" date="2017-02" db="EMBL/GenBank/DDBJ databases">
        <authorList>
            <person name="Peterson S.W."/>
        </authorList>
    </citation>
    <scope>NUCLEOTIDE SEQUENCE [LARGE SCALE GENOMIC DNA]</scope>
    <source>
        <strain evidence="5 6">DSM 18034</strain>
    </source>
</reference>
<dbReference type="InterPro" id="IPR036390">
    <property type="entry name" value="WH_DNA-bd_sf"/>
</dbReference>
<keyword evidence="2 5" id="KW-0238">DNA-binding</keyword>
<evidence type="ECO:0000313" key="5">
    <source>
        <dbReference type="EMBL" id="SKA70127.1"/>
    </source>
</evidence>
<organism evidence="5 6">
    <name type="scientific">Desulfobaculum bizertense DSM 18034</name>
    <dbReference type="NCBI Taxonomy" id="1121442"/>
    <lineage>
        <taxon>Bacteria</taxon>
        <taxon>Pseudomonadati</taxon>
        <taxon>Thermodesulfobacteriota</taxon>
        <taxon>Desulfovibrionia</taxon>
        <taxon>Desulfovibrionales</taxon>
        <taxon>Desulfovibrionaceae</taxon>
        <taxon>Desulfobaculum</taxon>
    </lineage>
</organism>
<dbReference type="AlphaFoldDB" id="A0A1T4VYX1"/>
<dbReference type="PANTHER" id="PTHR42756">
    <property type="entry name" value="TRANSCRIPTIONAL REGULATOR, MARR"/>
    <property type="match status" value="1"/>
</dbReference>
<sequence>MTHSKNTREELLHKVEDALYIYFRMISMSTYPWKGMELTQLEMQMLVRLDKLEHSSVTELAKMTEVTKGGVSLFISKLAKKGLVSKTRDTANASRVILSLSEEGQAVVEEFRQFHLAPNRFFMDYLQSLDDREFEVVGTFTERLTEWLCMFRDSLPESPKNAKYCRQKHSKNVPKTEILKEE</sequence>
<evidence type="ECO:0000256" key="3">
    <source>
        <dbReference type="ARBA" id="ARBA00023163"/>
    </source>
</evidence>
<dbReference type="EMBL" id="FUYA01000003">
    <property type="protein sequence ID" value="SKA70127.1"/>
    <property type="molecule type" value="Genomic_DNA"/>
</dbReference>
<dbReference type="Proteomes" id="UP000189733">
    <property type="component" value="Unassembled WGS sequence"/>
</dbReference>
<dbReference type="OrthoDB" id="9806864at2"/>
<dbReference type="STRING" id="1121442.SAMN02745702_01284"/>
<evidence type="ECO:0000313" key="6">
    <source>
        <dbReference type="Proteomes" id="UP000189733"/>
    </source>
</evidence>
<dbReference type="InterPro" id="IPR036388">
    <property type="entry name" value="WH-like_DNA-bd_sf"/>
</dbReference>
<dbReference type="SUPFAM" id="SSF46785">
    <property type="entry name" value="Winged helix' DNA-binding domain"/>
    <property type="match status" value="1"/>
</dbReference>
<name>A0A1T4VYX1_9BACT</name>
<keyword evidence="6" id="KW-1185">Reference proteome</keyword>
<proteinExistence type="predicted"/>
<dbReference type="RefSeq" id="WP_078684576.1">
    <property type="nucleotide sequence ID" value="NZ_FUYA01000003.1"/>
</dbReference>
<dbReference type="SMART" id="SM00347">
    <property type="entry name" value="HTH_MARR"/>
    <property type="match status" value="1"/>
</dbReference>
<dbReference type="Pfam" id="PF01047">
    <property type="entry name" value="MarR"/>
    <property type="match status" value="1"/>
</dbReference>
<protein>
    <submittedName>
        <fullName evidence="5">DNA-binding transcriptional regulator, MarR family</fullName>
    </submittedName>
</protein>
<keyword evidence="1" id="KW-0805">Transcription regulation</keyword>
<dbReference type="PROSITE" id="PS50995">
    <property type="entry name" value="HTH_MARR_2"/>
    <property type="match status" value="1"/>
</dbReference>
<dbReference type="Gene3D" id="1.10.10.10">
    <property type="entry name" value="Winged helix-like DNA-binding domain superfamily/Winged helix DNA-binding domain"/>
    <property type="match status" value="1"/>
</dbReference>